<dbReference type="Proteomes" id="UP001163324">
    <property type="component" value="Chromosome 4"/>
</dbReference>
<evidence type="ECO:0000313" key="2">
    <source>
        <dbReference type="Proteomes" id="UP001163324"/>
    </source>
</evidence>
<gene>
    <name evidence="1" type="ORF">N3K66_004719</name>
</gene>
<evidence type="ECO:0000313" key="1">
    <source>
        <dbReference type="EMBL" id="KAI9900457.1"/>
    </source>
</evidence>
<dbReference type="EMBL" id="CM047943">
    <property type="protein sequence ID" value="KAI9900457.1"/>
    <property type="molecule type" value="Genomic_DNA"/>
</dbReference>
<proteinExistence type="predicted"/>
<comment type="caution">
    <text evidence="1">The sequence shown here is derived from an EMBL/GenBank/DDBJ whole genome shotgun (WGS) entry which is preliminary data.</text>
</comment>
<protein>
    <submittedName>
        <fullName evidence="1">Uncharacterized protein</fullName>
    </submittedName>
</protein>
<organism evidence="1 2">
    <name type="scientific">Trichothecium roseum</name>
    <dbReference type="NCBI Taxonomy" id="47278"/>
    <lineage>
        <taxon>Eukaryota</taxon>
        <taxon>Fungi</taxon>
        <taxon>Dikarya</taxon>
        <taxon>Ascomycota</taxon>
        <taxon>Pezizomycotina</taxon>
        <taxon>Sordariomycetes</taxon>
        <taxon>Hypocreomycetidae</taxon>
        <taxon>Hypocreales</taxon>
        <taxon>Hypocreales incertae sedis</taxon>
        <taxon>Trichothecium</taxon>
    </lineage>
</organism>
<accession>A0ACC0V266</accession>
<keyword evidence="2" id="KW-1185">Reference proteome</keyword>
<reference evidence="1" key="1">
    <citation type="submission" date="2022-10" db="EMBL/GenBank/DDBJ databases">
        <title>Complete Genome of Trichothecium roseum strain YXFP-22015, a Plant Pathogen Isolated from Citrus.</title>
        <authorList>
            <person name="Wang Y."/>
            <person name="Zhu L."/>
        </authorList>
    </citation>
    <scope>NUCLEOTIDE SEQUENCE</scope>
    <source>
        <strain evidence="1">YXFP-22015</strain>
    </source>
</reference>
<name>A0ACC0V266_9HYPO</name>
<sequence>MAGLGSLESLLNQRMSPEINTHDDEEQEDFFVPSYLRSSTYMNRLESAHIAKQEDRSEPQRHKLTTDTAYSTPTPSSLPAGSHRGIRHQVVERTPPNEDEDPLPPLPSRWDRSEMWSGVDVSSDGRDVRFAHSKAQQDRDRERERERDRDRDHEAFAIRANHYMPPQCGIYYYEVLVTSARPDDCTITVGFSTKTASLARPVGWEPESWGLHGDDGRIFASSNVGRSYHSPFNEGDYIGCGVNFRDQTAFFTKNGKHLGTAFDHIPKGQLFPCISLKKPHESVQVNFGQDPFVFSIDDVVKGQWTSLMKEIEDTDTSKLAPGMGETELIQTMILQYLQHDGYVDTARAFAESMQKQKQALTLDPNHKVDGINIRDDEDAHNRQRIRTAILDGDIDKAFKYTHAHYPKVLVEHEEVHFKLKCRKFIEMVRKASLLRSAGSSVKSNGHGSDGGVQIMDVDDGIDDDTDSVDQERLTTLESHFLQYGQTLQKDYENSPSQEVQKVLTEIWSLVAYPNPLQEPRVSHLLDIKARVAVAEELNSTILTSLGRSSRAPLEKLYAQTHVLLEDLRKEGSVGAFFSMGHLVNGISEPGSRATVDNVD</sequence>